<keyword evidence="1" id="KW-1133">Transmembrane helix</keyword>
<protein>
    <submittedName>
        <fullName evidence="2">Uncharacterized protein</fullName>
    </submittedName>
</protein>
<organism evidence="2 3">
    <name type="scientific">Paracoccus nototheniae</name>
    <dbReference type="NCBI Taxonomy" id="2489002"/>
    <lineage>
        <taxon>Bacteria</taxon>
        <taxon>Pseudomonadati</taxon>
        <taxon>Pseudomonadota</taxon>
        <taxon>Alphaproteobacteria</taxon>
        <taxon>Rhodobacterales</taxon>
        <taxon>Paracoccaceae</taxon>
        <taxon>Paracoccus</taxon>
    </lineage>
</organism>
<dbReference type="Proteomes" id="UP001597302">
    <property type="component" value="Unassembled WGS sequence"/>
</dbReference>
<dbReference type="EMBL" id="JBHTOQ010000087">
    <property type="protein sequence ID" value="MFD1483591.1"/>
    <property type="molecule type" value="Genomic_DNA"/>
</dbReference>
<evidence type="ECO:0000313" key="3">
    <source>
        <dbReference type="Proteomes" id="UP001597302"/>
    </source>
</evidence>
<feature type="transmembrane region" description="Helical" evidence="1">
    <location>
        <begin position="101"/>
        <end position="124"/>
    </location>
</feature>
<keyword evidence="1" id="KW-0472">Membrane</keyword>
<name>A0ABW4E533_9RHOB</name>
<keyword evidence="1" id="KW-0812">Transmembrane</keyword>
<dbReference type="RefSeq" id="WP_165571237.1">
    <property type="nucleotide sequence ID" value="NZ_CBCSAJ010000101.1"/>
</dbReference>
<feature type="transmembrane region" description="Helical" evidence="1">
    <location>
        <begin position="60"/>
        <end position="81"/>
    </location>
</feature>
<sequence>MLPKNARSKGYSKQSSAENHYKFQNNRNRSGIKQAIFHTIATLFFIMIWRYGLIGNKKIWGDWLAIAAILILGPAAILSWLSYFRGPVYQEKTVSITKIQWVIFTAISFTILGLMVFSIGGWALGRG</sequence>
<proteinExistence type="predicted"/>
<keyword evidence="3" id="KW-1185">Reference proteome</keyword>
<comment type="caution">
    <text evidence="2">The sequence shown here is derived from an EMBL/GenBank/DDBJ whole genome shotgun (WGS) entry which is preliminary data.</text>
</comment>
<feature type="transmembrane region" description="Helical" evidence="1">
    <location>
        <begin position="35"/>
        <end position="54"/>
    </location>
</feature>
<gene>
    <name evidence="2" type="ORF">ACFQ5P_20065</name>
</gene>
<evidence type="ECO:0000313" key="2">
    <source>
        <dbReference type="EMBL" id="MFD1483591.1"/>
    </source>
</evidence>
<accession>A0ABW4E533</accession>
<reference evidence="3" key="1">
    <citation type="journal article" date="2019" name="Int. J. Syst. Evol. Microbiol.">
        <title>The Global Catalogue of Microorganisms (GCM) 10K type strain sequencing project: providing services to taxonomists for standard genome sequencing and annotation.</title>
        <authorList>
            <consortium name="The Broad Institute Genomics Platform"/>
            <consortium name="The Broad Institute Genome Sequencing Center for Infectious Disease"/>
            <person name="Wu L."/>
            <person name="Ma J."/>
        </authorList>
    </citation>
    <scope>NUCLEOTIDE SEQUENCE [LARGE SCALE GENOMIC DNA]</scope>
    <source>
        <strain evidence="3">CCM 8875</strain>
    </source>
</reference>
<evidence type="ECO:0000256" key="1">
    <source>
        <dbReference type="SAM" id="Phobius"/>
    </source>
</evidence>